<dbReference type="EMBL" id="LR882963">
    <property type="protein sequence ID" value="CAD5944400.1"/>
    <property type="molecule type" value="Genomic_DNA"/>
</dbReference>
<keyword evidence="1" id="KW-0472">Membrane</keyword>
<evidence type="ECO:0000313" key="2">
    <source>
        <dbReference type="EMBL" id="CAD5944400.1"/>
    </source>
</evidence>
<keyword evidence="1" id="KW-0812">Transmembrane</keyword>
<gene>
    <name evidence="2" type="ORF">PANO66_02196</name>
</gene>
<feature type="transmembrane region" description="Helical" evidence="1">
    <location>
        <begin position="33"/>
        <end position="54"/>
    </location>
</feature>
<keyword evidence="1" id="KW-1133">Transmembrane helix</keyword>
<proteinExistence type="predicted"/>
<dbReference type="AlphaFoldDB" id="A0AAD1Q4J2"/>
<reference evidence="2" key="1">
    <citation type="submission" date="2020-09" db="EMBL/GenBank/DDBJ databases">
        <authorList>
            <person name="Blom J."/>
        </authorList>
    </citation>
    <scope>NUCLEOTIDE SEQUENCE</scope>
    <source>
        <strain evidence="2">No.66</strain>
    </source>
</reference>
<evidence type="ECO:0000256" key="1">
    <source>
        <dbReference type="SAM" id="Phobius"/>
    </source>
</evidence>
<dbReference type="Proteomes" id="UP001153761">
    <property type="component" value="Chromosome"/>
</dbReference>
<accession>A0AAD1Q4J2</accession>
<evidence type="ECO:0000313" key="3">
    <source>
        <dbReference type="Proteomes" id="UP001153761"/>
    </source>
</evidence>
<sequence length="59" mass="6949">MLLLYLPQPEYLFLIYKTVGISTFVDKDFVQFIFIYLVLILINNALGFQIYIILKETEG</sequence>
<protein>
    <submittedName>
        <fullName evidence="2">Uncharacterized protein</fullName>
    </submittedName>
</protein>
<organism evidence="2 3">
    <name type="scientific">Planktothrix agardhii</name>
    <name type="common">Oscillatoria agardhii</name>
    <dbReference type="NCBI Taxonomy" id="1160"/>
    <lineage>
        <taxon>Bacteria</taxon>
        <taxon>Bacillati</taxon>
        <taxon>Cyanobacteriota</taxon>
        <taxon>Cyanophyceae</taxon>
        <taxon>Oscillatoriophycideae</taxon>
        <taxon>Oscillatoriales</taxon>
        <taxon>Microcoleaceae</taxon>
        <taxon>Planktothrix</taxon>
    </lineage>
</organism>
<name>A0AAD1Q4J2_PLAAG</name>